<comment type="similarity">
    <text evidence="1">Belongs to the MDM20/NAA25 family.</text>
</comment>
<proteinExistence type="inferred from homology"/>
<evidence type="ECO:0000313" key="4">
    <source>
        <dbReference type="Proteomes" id="UP001141327"/>
    </source>
</evidence>
<dbReference type="Pfam" id="PF09797">
    <property type="entry name" value="NatB_MDM20"/>
    <property type="match status" value="2"/>
</dbReference>
<dbReference type="InterPro" id="IPR011990">
    <property type="entry name" value="TPR-like_helical_dom_sf"/>
</dbReference>
<dbReference type="PANTHER" id="PTHR22767:SF3">
    <property type="entry name" value="N-ALPHA-ACETYLTRANSFERASE 25, NATB AUXILIARY SUBUNIT"/>
    <property type="match status" value="1"/>
</dbReference>
<dbReference type="InterPro" id="IPR019183">
    <property type="entry name" value="NAA25_NatB_aux_su"/>
</dbReference>
<reference evidence="3" key="1">
    <citation type="journal article" date="2022" name="bioRxiv">
        <title>Genomics of Preaxostyla Flagellates Illuminates Evolutionary Transitions and the Path Towards Mitochondrial Loss.</title>
        <authorList>
            <person name="Novak L.V.F."/>
            <person name="Treitli S.C."/>
            <person name="Pyrih J."/>
            <person name="Halakuc P."/>
            <person name="Pipaliya S.V."/>
            <person name="Vacek V."/>
            <person name="Brzon O."/>
            <person name="Soukal P."/>
            <person name="Eme L."/>
            <person name="Dacks J.B."/>
            <person name="Karnkowska A."/>
            <person name="Elias M."/>
            <person name="Hampl V."/>
        </authorList>
    </citation>
    <scope>NUCLEOTIDE SEQUENCE</scope>
    <source>
        <strain evidence="3">RCP-MX</strain>
    </source>
</reference>
<name>A0ABQ8UIZ6_9EUKA</name>
<comment type="caution">
    <text evidence="3">The sequence shown here is derived from an EMBL/GenBank/DDBJ whole genome shotgun (WGS) entry which is preliminary data.</text>
</comment>
<keyword evidence="2" id="KW-0472">Membrane</keyword>
<evidence type="ECO:0000256" key="2">
    <source>
        <dbReference type="SAM" id="Phobius"/>
    </source>
</evidence>
<evidence type="ECO:0000256" key="1">
    <source>
        <dbReference type="ARBA" id="ARBA00006298"/>
    </source>
</evidence>
<evidence type="ECO:0000313" key="3">
    <source>
        <dbReference type="EMBL" id="KAJ4459204.1"/>
    </source>
</evidence>
<gene>
    <name evidence="3" type="ORF">PAPYR_5013</name>
</gene>
<dbReference type="Proteomes" id="UP001141327">
    <property type="component" value="Unassembled WGS sequence"/>
</dbReference>
<keyword evidence="2" id="KW-0812">Transmembrane</keyword>
<keyword evidence="2" id="KW-1133">Transmembrane helix</keyword>
<dbReference type="EMBL" id="JAPMOS010000022">
    <property type="protein sequence ID" value="KAJ4459204.1"/>
    <property type="molecule type" value="Genomic_DNA"/>
</dbReference>
<dbReference type="SUPFAM" id="SSF48452">
    <property type="entry name" value="TPR-like"/>
    <property type="match status" value="1"/>
</dbReference>
<keyword evidence="4" id="KW-1185">Reference proteome</keyword>
<accession>A0ABQ8UIZ6</accession>
<dbReference type="Gene3D" id="1.25.40.1040">
    <property type="match status" value="1"/>
</dbReference>
<organism evidence="3 4">
    <name type="scientific">Paratrimastix pyriformis</name>
    <dbReference type="NCBI Taxonomy" id="342808"/>
    <lineage>
        <taxon>Eukaryota</taxon>
        <taxon>Metamonada</taxon>
        <taxon>Preaxostyla</taxon>
        <taxon>Paratrimastigidae</taxon>
        <taxon>Paratrimastix</taxon>
    </lineage>
</organism>
<protein>
    <submittedName>
        <fullName evidence="3">N-alpha-acetyltransferase 25</fullName>
    </submittedName>
</protein>
<dbReference type="PANTHER" id="PTHR22767">
    <property type="entry name" value="N-TERMINAL ACETYLTRANSFERASE-RELATED"/>
    <property type="match status" value="1"/>
</dbReference>
<sequence>MSTPLDRRYFDIRSLIITKNFKEALKQCEQFLQKNPDALKIKALRALALASVGEEPELALRIANEVRDSDFVDEHAGRALTEAYQLMGKPGEMSKLWERALKASPNNEELAVKVFMSFVAENNFAKQQQLAMTLLKHHKKDKYLLWAVASMNEQVTTTGPNPTLRLAEMMLSRRLGEADFSAHPSAFQLYISLLVKQEKFAEAHAALKEPKYFRMARTPRERLDLVISVLTAMSRKAGTERWGDLQRIYKAILLGLDIDDWGLWQAYLDAALPLVQDSDPAKPLTARTTTTGAEPLEPAYPLVAPDADAAPAIREAATMRSPNEFTPDNTLEAVQAFLVEGQAKAALQKKRGAFLAEIEWVKRLGTAGLLDRGAMCSRLGALLAAYVARFCQKPACGFDLKPYLELLTPEARTALCIQLEREVVQPPEGTVIPTPAEARPVPAKGDIHIFSMSSFPNNWLICTHGYIIEVQSRLPRAVRHPFGPEALPPSPLFSRPDASLCRSPLQDQEPLVRYYQCIATVYGLKVAARAECPADVELLLRHHTTARVRPPASQSAFVYFTINGFAPISNPNHNYLISAPNHASSPAAPSSPTLARQAAGTPLLRYIFHIGCRSLGRSSAWHAGGKGIDTPQLHGNFFIFFHSPPESLALAYDLLLVASRMLWGAYQRDGKTVHLLRAVGLLEHAIDSGNASNYAFRLHLITIYTELGCFLSAWRHYNELDIKHIQRETTAHMLAREAFTSLNFAEVKAIADGVEAFRYEYLTESVAFARTAYEHENFMGLGDYQNFLSRCEHSLDVYACRADMALVKLFEHSSTPDEISQQCSQLAHLTTLPFTQEHVDALHSNADGSIGASPLALVQTTSPQKAEWQRALAWLHALIAPLLHAAISLAAAPAPAAATAATATATTAAPADLPALMALFEKAAERLLGQPLLASQAPAPGSAHPDAAWLRPVLCLVHRVCSFSQRAAHDSAPAAGLLPEIEALTADITGLMAALGLPPSPDAPLGLTAAQALPRLAMGLLVAGVPLVGVVGAWVPRLAKWLAGLKKKAKAGAAASGGIDHVEHLKALKRLVGAVQGLFAHAAALLPAISAAGVGARSLAEDPALALPASPEELYENEGRLLGRMQQSHVDIGRKLTALACCPARMEALAALAKMLK</sequence>
<feature type="transmembrane region" description="Helical" evidence="2">
    <location>
        <begin position="1016"/>
        <end position="1039"/>
    </location>
</feature>